<comment type="caution">
    <text evidence="2">The sequence shown here is derived from an EMBL/GenBank/DDBJ whole genome shotgun (WGS) entry which is preliminary data.</text>
</comment>
<gene>
    <name evidence="2" type="ORF">ACM01_18795</name>
</gene>
<name>A0A0J7ZDJ0_STRVR</name>
<feature type="compositionally biased region" description="Low complexity" evidence="1">
    <location>
        <begin position="16"/>
        <end position="36"/>
    </location>
</feature>
<evidence type="ECO:0000313" key="3">
    <source>
        <dbReference type="Proteomes" id="UP000037432"/>
    </source>
</evidence>
<reference evidence="2 3" key="1">
    <citation type="submission" date="2015-06" db="EMBL/GenBank/DDBJ databases">
        <authorList>
            <person name="Ju K.-S."/>
            <person name="Doroghazi J.R."/>
            <person name="Metcalf W.W."/>
        </authorList>
    </citation>
    <scope>NUCLEOTIDE SEQUENCE [LARGE SCALE GENOMIC DNA]</scope>
    <source>
        <strain evidence="2 3">NRRL 3414</strain>
    </source>
</reference>
<feature type="region of interest" description="Disordered" evidence="1">
    <location>
        <begin position="1"/>
        <end position="64"/>
    </location>
</feature>
<feature type="compositionally biased region" description="Low complexity" evidence="1">
    <location>
        <begin position="53"/>
        <end position="64"/>
    </location>
</feature>
<organism evidence="2 3">
    <name type="scientific">Streptomyces viridochromogenes</name>
    <dbReference type="NCBI Taxonomy" id="1938"/>
    <lineage>
        <taxon>Bacteria</taxon>
        <taxon>Bacillati</taxon>
        <taxon>Actinomycetota</taxon>
        <taxon>Actinomycetes</taxon>
        <taxon>Kitasatosporales</taxon>
        <taxon>Streptomycetaceae</taxon>
        <taxon>Streptomyces</taxon>
    </lineage>
</organism>
<sequence>MLVVGGLWLSERREPPAGAVASAPGSPEATDVRTGATGAGGAGPSGGRGEDAGAGAAADARPGT</sequence>
<protein>
    <submittedName>
        <fullName evidence="2">Uncharacterized protein</fullName>
    </submittedName>
</protein>
<feature type="compositionally biased region" description="Gly residues" evidence="1">
    <location>
        <begin position="37"/>
        <end position="47"/>
    </location>
</feature>
<feature type="non-terminal residue" evidence="2">
    <location>
        <position position="64"/>
    </location>
</feature>
<dbReference type="AlphaFoldDB" id="A0A0J7ZDJ0"/>
<evidence type="ECO:0000313" key="2">
    <source>
        <dbReference type="EMBL" id="KMS73293.1"/>
    </source>
</evidence>
<accession>A0A0J7ZDJ0</accession>
<evidence type="ECO:0000256" key="1">
    <source>
        <dbReference type="SAM" id="MobiDB-lite"/>
    </source>
</evidence>
<dbReference type="EMBL" id="LFNT01000020">
    <property type="protein sequence ID" value="KMS73293.1"/>
    <property type="molecule type" value="Genomic_DNA"/>
</dbReference>
<proteinExistence type="predicted"/>
<dbReference type="Proteomes" id="UP000037432">
    <property type="component" value="Unassembled WGS sequence"/>
</dbReference>